<comment type="caution">
    <text evidence="5">The sequence shown here is derived from an EMBL/GenBank/DDBJ whole genome shotgun (WGS) entry which is preliminary data.</text>
</comment>
<evidence type="ECO:0000256" key="2">
    <source>
        <dbReference type="ARBA" id="ARBA00022490"/>
    </source>
</evidence>
<accession>A0A8H3YET0</accession>
<feature type="region of interest" description="Disordered" evidence="3">
    <location>
        <begin position="1"/>
        <end position="31"/>
    </location>
</feature>
<feature type="region of interest" description="Disordered" evidence="3">
    <location>
        <begin position="825"/>
        <end position="872"/>
    </location>
</feature>
<proteinExistence type="predicted"/>
<feature type="domain" description="DH" evidence="4">
    <location>
        <begin position="250"/>
        <end position="667"/>
    </location>
</feature>
<feature type="region of interest" description="Disordered" evidence="3">
    <location>
        <begin position="300"/>
        <end position="331"/>
    </location>
</feature>
<evidence type="ECO:0000256" key="1">
    <source>
        <dbReference type="ARBA" id="ARBA00004496"/>
    </source>
</evidence>
<dbReference type="GO" id="GO:0005737">
    <property type="term" value="C:cytoplasm"/>
    <property type="evidence" value="ECO:0007669"/>
    <property type="project" value="UniProtKB-SubCell"/>
</dbReference>
<feature type="compositionally biased region" description="Basic and acidic residues" evidence="3">
    <location>
        <begin position="143"/>
        <end position="152"/>
    </location>
</feature>
<gene>
    <name evidence="5" type="ORF">NliqN6_1959</name>
</gene>
<feature type="region of interest" description="Disordered" evidence="3">
    <location>
        <begin position="769"/>
        <end position="788"/>
    </location>
</feature>
<dbReference type="AlphaFoldDB" id="A0A8H3YET0"/>
<feature type="compositionally biased region" description="Polar residues" evidence="3">
    <location>
        <begin position="426"/>
        <end position="436"/>
    </location>
</feature>
<reference evidence="5" key="1">
    <citation type="submission" date="2020-07" db="EMBL/GenBank/DDBJ databases">
        <title>Draft Genome Sequence of a Deep-Sea Yeast, Naganishia (Cryptococcus) liquefaciens strain N6.</title>
        <authorList>
            <person name="Han Y.W."/>
            <person name="Kajitani R."/>
            <person name="Morimoto H."/>
            <person name="Parhat M."/>
            <person name="Tsubouchi H."/>
            <person name="Bakenova O."/>
            <person name="Ogata M."/>
            <person name="Argunhan B."/>
            <person name="Aoki R."/>
            <person name="Kajiwara S."/>
            <person name="Itoh T."/>
            <person name="Iwasaki H."/>
        </authorList>
    </citation>
    <scope>NUCLEOTIDE SEQUENCE</scope>
    <source>
        <strain evidence="5">N6</strain>
    </source>
</reference>
<dbReference type="PANTHER" id="PTHR46006:SF7">
    <property type="entry name" value="DH DOMAIN-CONTAINING PROTEIN"/>
    <property type="match status" value="1"/>
</dbReference>
<feature type="compositionally biased region" description="Polar residues" evidence="3">
    <location>
        <begin position="306"/>
        <end position="317"/>
    </location>
</feature>
<dbReference type="Proteomes" id="UP000620104">
    <property type="component" value="Unassembled WGS sequence"/>
</dbReference>
<evidence type="ECO:0000259" key="4">
    <source>
        <dbReference type="PROSITE" id="PS50010"/>
    </source>
</evidence>
<name>A0A8H3YET0_9TREE</name>
<dbReference type="Gene3D" id="1.20.900.10">
    <property type="entry name" value="Dbl homology (DH) domain"/>
    <property type="match status" value="2"/>
</dbReference>
<feature type="compositionally biased region" description="Basic and acidic residues" evidence="3">
    <location>
        <begin position="14"/>
        <end position="26"/>
    </location>
</feature>
<feature type="region of interest" description="Disordered" evidence="3">
    <location>
        <begin position="134"/>
        <end position="183"/>
    </location>
</feature>
<dbReference type="InterPro" id="IPR035899">
    <property type="entry name" value="DBL_dom_sf"/>
</dbReference>
<dbReference type="GO" id="GO:0035025">
    <property type="term" value="P:positive regulation of Rho protein signal transduction"/>
    <property type="evidence" value="ECO:0007669"/>
    <property type="project" value="TreeGrafter"/>
</dbReference>
<dbReference type="EMBL" id="BLZA01000011">
    <property type="protein sequence ID" value="GHJ85557.1"/>
    <property type="molecule type" value="Genomic_DNA"/>
</dbReference>
<protein>
    <recommendedName>
        <fullName evidence="4">DH domain-containing protein</fullName>
    </recommendedName>
</protein>
<evidence type="ECO:0000256" key="3">
    <source>
        <dbReference type="SAM" id="MobiDB-lite"/>
    </source>
</evidence>
<dbReference type="GO" id="GO:0005085">
    <property type="term" value="F:guanyl-nucleotide exchange factor activity"/>
    <property type="evidence" value="ECO:0007669"/>
    <property type="project" value="InterPro"/>
</dbReference>
<sequence length="872" mass="97165">MKAIIISKLKPKRSGNEDGKADRKTDNLLGCSLTTGSATISRAKDAIGSQQQHLQNSTSCRSFAHQPAPRAESDTVKSFSRVSSRPLSLTSDPRNTPINPSYQQTRCREDHTTLSLQTDVDRPANQRKLLPKIPVTDVDDPFGEDKPDEKTGRSFGHWGHKKTGKLGTLQKAPGGERSSSANFLHRRLSGTSMYKAGTESQISSTASSLSISSQASLSSNEDKEYCRSRQSWTQIAEVDLVANLSVQERTRQEVLFEIVSSEERYVLDLIKLKETFIDRLIPAEAEKALRLSTNALLPTWSRHSDTSSSAGSQNARNSMPPALELRSPSPTHDLERACLPIAAQFATGLSLSARDLVSGGIPDPKSENEQIISRDIPESPPRCRTSLRMDDTDADATVRIKRTYHTLPRQQLGEDNGKNSGHYPGSSPSRQQSEQALNTPAHFYGSLQQYEQAIPVRPCKPPHLPRQISTSPPAMTCRSASSIRKRLSSVSASVNLDDYDAVLPADFRIVLQVISEKLLKGHVALSDALRKRYDEQYPLVRGLADIFIEHSYIFREYTSYVIHLDKALQQLDDCLVAASSNKKRTSGITMYNEMVVGTITRGLNDEAATKGETGLAIALSKPFQRLLKYPLLFQNLLFNTDATISEYNSCMKLLDEVNDIFRSMEDEKESKDDNERTRDALARINGLDRDPDLSLPCPSRFFVGEHVAPLSECSAPTSERSHRRSFRRLSGLIQGHSQPAKEIWQVLFTDVTLLCQKVGTTAMPIHRSISSRTDEKRMPARRKSIRSGRCSRQIETRNLYQFLSVKDWHPEHQLVEKTSQLSDLRSQCSSSSASSIPHDENIKEENVDEAESSSDDSEQMKFVLGASASRYQ</sequence>
<organism evidence="5 6">
    <name type="scientific">Naganishia liquefaciens</name>
    <dbReference type="NCBI Taxonomy" id="104408"/>
    <lineage>
        <taxon>Eukaryota</taxon>
        <taxon>Fungi</taxon>
        <taxon>Dikarya</taxon>
        <taxon>Basidiomycota</taxon>
        <taxon>Agaricomycotina</taxon>
        <taxon>Tremellomycetes</taxon>
        <taxon>Filobasidiales</taxon>
        <taxon>Filobasidiaceae</taxon>
        <taxon>Naganishia</taxon>
    </lineage>
</organism>
<feature type="compositionally biased region" description="Polar residues" evidence="3">
    <location>
        <begin position="48"/>
        <end position="61"/>
    </location>
</feature>
<keyword evidence="2" id="KW-0963">Cytoplasm</keyword>
<keyword evidence="6" id="KW-1185">Reference proteome</keyword>
<comment type="subcellular location">
    <subcellularLocation>
        <location evidence="1">Cytoplasm</location>
    </subcellularLocation>
</comment>
<dbReference type="PANTHER" id="PTHR46006">
    <property type="entry name" value="RHO GUANINE NUCLEOTIDE EXCHANGE FACTOR AT 64C, ISOFORM A"/>
    <property type="match status" value="1"/>
</dbReference>
<evidence type="ECO:0000313" key="5">
    <source>
        <dbReference type="EMBL" id="GHJ85557.1"/>
    </source>
</evidence>
<dbReference type="InterPro" id="IPR000219">
    <property type="entry name" value="DH_dom"/>
</dbReference>
<feature type="region of interest" description="Disordered" evidence="3">
    <location>
        <begin position="44"/>
        <end position="107"/>
    </location>
</feature>
<dbReference type="OrthoDB" id="1716625at2759"/>
<dbReference type="SUPFAM" id="SSF48065">
    <property type="entry name" value="DBL homology domain (DH-domain)"/>
    <property type="match status" value="1"/>
</dbReference>
<dbReference type="InterPro" id="IPR051480">
    <property type="entry name" value="Endocytic_GEF_Adapter"/>
</dbReference>
<feature type="region of interest" description="Disordered" evidence="3">
    <location>
        <begin position="360"/>
        <end position="436"/>
    </location>
</feature>
<feature type="compositionally biased region" description="Low complexity" evidence="3">
    <location>
        <begin position="825"/>
        <end position="835"/>
    </location>
</feature>
<dbReference type="PROSITE" id="PS50010">
    <property type="entry name" value="DH_2"/>
    <property type="match status" value="1"/>
</dbReference>
<evidence type="ECO:0000313" key="6">
    <source>
        <dbReference type="Proteomes" id="UP000620104"/>
    </source>
</evidence>
<dbReference type="Pfam" id="PF00621">
    <property type="entry name" value="RhoGEF"/>
    <property type="match status" value="1"/>
</dbReference>
<feature type="compositionally biased region" description="Acidic residues" evidence="3">
    <location>
        <begin position="846"/>
        <end position="857"/>
    </location>
</feature>
<feature type="compositionally biased region" description="Polar residues" evidence="3">
    <location>
        <begin position="76"/>
        <end position="105"/>
    </location>
</feature>